<evidence type="ECO:0000313" key="4">
    <source>
        <dbReference type="EMBL" id="MBZ4035415.1"/>
    </source>
</evidence>
<keyword evidence="1 2" id="KW-0500">Molybdenum</keyword>
<dbReference type="SUPFAM" id="SSF50331">
    <property type="entry name" value="MOP-like"/>
    <property type="match status" value="1"/>
</dbReference>
<comment type="caution">
    <text evidence="4">The sequence shown here is derived from an EMBL/GenBank/DDBJ whole genome shotgun (WGS) entry which is preliminary data.</text>
</comment>
<gene>
    <name evidence="4" type="ORF">K6T82_11605</name>
</gene>
<keyword evidence="5" id="KW-1185">Reference proteome</keyword>
<sequence>MNVLNGIITEIRSNEGISLVKVKSNTFTFSSIVLDTPETVNYLVKDNVVQIIFKETEVIIAKDLNLAISIQNQIPCRIASLKKGIILSQINLVIQDSDQSIQSIITTNACEQLDLKENDKVLALIKTNEVSLSAHD</sequence>
<reference evidence="4 5" key="1">
    <citation type="journal article" date="2023" name="Antonie Van Leeuwenhoek">
        <title>Flavobacterium potami sp. nov., a multi-metal resistance genes harbouring bacterium isolated from shallow river silt.</title>
        <authorList>
            <person name="Li S."/>
            <person name="Mao S."/>
            <person name="Mu W."/>
            <person name="Guo B."/>
            <person name="Li C."/>
            <person name="Zhu Q."/>
            <person name="Hou X."/>
            <person name="Zhao Y."/>
            <person name="Wei S."/>
            <person name="Liu H."/>
            <person name="Liu A."/>
        </authorList>
    </citation>
    <scope>NUCLEOTIDE SEQUENCE [LARGE SCALE GENOMIC DNA]</scope>
    <source>
        <strain evidence="4 5">17A</strain>
    </source>
</reference>
<proteinExistence type="predicted"/>
<organism evidence="4 5">
    <name type="scientific">Flavobacterium potami</name>
    <dbReference type="NCBI Taxonomy" id="2872310"/>
    <lineage>
        <taxon>Bacteria</taxon>
        <taxon>Pseudomonadati</taxon>
        <taxon>Bacteroidota</taxon>
        <taxon>Flavobacteriia</taxon>
        <taxon>Flavobacteriales</taxon>
        <taxon>Flavobacteriaceae</taxon>
        <taxon>Flavobacterium</taxon>
    </lineage>
</organism>
<name>A0A9X1HB05_9FLAO</name>
<evidence type="ECO:0000259" key="3">
    <source>
        <dbReference type="PROSITE" id="PS51866"/>
    </source>
</evidence>
<feature type="domain" description="Mop" evidence="3">
    <location>
        <begin position="67"/>
        <end position="134"/>
    </location>
</feature>
<dbReference type="GO" id="GO:0015689">
    <property type="term" value="P:molybdate ion transport"/>
    <property type="evidence" value="ECO:0007669"/>
    <property type="project" value="InterPro"/>
</dbReference>
<accession>A0A9X1HB05</accession>
<dbReference type="InterPro" id="IPR004606">
    <property type="entry name" value="Mop_domain"/>
</dbReference>
<evidence type="ECO:0000313" key="5">
    <source>
        <dbReference type="Proteomes" id="UP001139366"/>
    </source>
</evidence>
<dbReference type="EMBL" id="JAINUY010000003">
    <property type="protein sequence ID" value="MBZ4035415.1"/>
    <property type="molecule type" value="Genomic_DNA"/>
</dbReference>
<dbReference type="RefSeq" id="WP_223706041.1">
    <property type="nucleotide sequence ID" value="NZ_JAINUY010000003.1"/>
</dbReference>
<dbReference type="InterPro" id="IPR008995">
    <property type="entry name" value="Mo/tungstate-bd_C_term_dom"/>
</dbReference>
<evidence type="ECO:0000256" key="2">
    <source>
        <dbReference type="PROSITE-ProRule" id="PRU01213"/>
    </source>
</evidence>
<protein>
    <submittedName>
        <fullName evidence="4">TOBE domain-containing protein</fullName>
    </submittedName>
</protein>
<dbReference type="Pfam" id="PF03459">
    <property type="entry name" value="TOBE"/>
    <property type="match status" value="1"/>
</dbReference>
<dbReference type="Proteomes" id="UP001139366">
    <property type="component" value="Unassembled WGS sequence"/>
</dbReference>
<dbReference type="InterPro" id="IPR005116">
    <property type="entry name" value="Transp-assoc_OB_typ1"/>
</dbReference>
<dbReference type="Gene3D" id="2.40.50.100">
    <property type="match status" value="1"/>
</dbReference>
<evidence type="ECO:0000256" key="1">
    <source>
        <dbReference type="ARBA" id="ARBA00022505"/>
    </source>
</evidence>
<dbReference type="PROSITE" id="PS51866">
    <property type="entry name" value="MOP"/>
    <property type="match status" value="1"/>
</dbReference>
<dbReference type="AlphaFoldDB" id="A0A9X1HB05"/>